<feature type="region of interest" description="Disordered" evidence="1">
    <location>
        <begin position="1"/>
        <end position="21"/>
    </location>
</feature>
<sequence length="177" mass="19881">MSDAAATSLPPQRQYPGGNRHGVTVWQAAGMSDLGTTTTRGVVEELLRRIGAGDPDSIAQMYAPISDWKLNWPENEHNRPATPWIRHRSTRDDAAEHYREIIRHHVPEEVGTVIERILVDGPDAVVLGEIRQTARTTGHPYRSRFALHLTVENGFITRHHVYEDTLAVAQAFDMSRS</sequence>
<dbReference type="Proteomes" id="UP000503540">
    <property type="component" value="Chromosome"/>
</dbReference>
<evidence type="ECO:0000313" key="3">
    <source>
        <dbReference type="EMBL" id="QIS16427.1"/>
    </source>
</evidence>
<protein>
    <submittedName>
        <fullName evidence="3">Ketosteroid isomerase</fullName>
    </submittedName>
</protein>
<evidence type="ECO:0000313" key="4">
    <source>
        <dbReference type="Proteomes" id="UP000503540"/>
    </source>
</evidence>
<gene>
    <name evidence="3" type="ORF">F5544_43095</name>
</gene>
<dbReference type="SUPFAM" id="SSF54427">
    <property type="entry name" value="NTF2-like"/>
    <property type="match status" value="1"/>
</dbReference>
<dbReference type="KEGG" id="nah:F5544_43095"/>
<proteinExistence type="predicted"/>
<accession>A0A6G9YTH9</accession>
<dbReference type="InterPro" id="IPR032710">
    <property type="entry name" value="NTF2-like_dom_sf"/>
</dbReference>
<feature type="domain" description="SnoaL-like" evidence="2">
    <location>
        <begin position="43"/>
        <end position="159"/>
    </location>
</feature>
<evidence type="ECO:0000256" key="1">
    <source>
        <dbReference type="SAM" id="MobiDB-lite"/>
    </source>
</evidence>
<organism evidence="3 4">
    <name type="scientific">Nocardia arthritidis</name>
    <dbReference type="NCBI Taxonomy" id="228602"/>
    <lineage>
        <taxon>Bacteria</taxon>
        <taxon>Bacillati</taxon>
        <taxon>Actinomycetota</taxon>
        <taxon>Actinomycetes</taxon>
        <taxon>Mycobacteriales</taxon>
        <taxon>Nocardiaceae</taxon>
        <taxon>Nocardia</taxon>
    </lineage>
</organism>
<reference evidence="3 4" key="1">
    <citation type="journal article" date="2019" name="ACS Chem. Biol.">
        <title>Identification and Mobilization of a Cryptic Antibiotic Biosynthesis Gene Locus from a Human-Pathogenic Nocardia Isolate.</title>
        <authorList>
            <person name="Herisse M."/>
            <person name="Ishida K."/>
            <person name="Porter J.L."/>
            <person name="Howden B."/>
            <person name="Hertweck C."/>
            <person name="Stinear T.P."/>
            <person name="Pidot S.J."/>
        </authorList>
    </citation>
    <scope>NUCLEOTIDE SEQUENCE [LARGE SCALE GENOMIC DNA]</scope>
    <source>
        <strain evidence="3 4">AUSMDU00012717</strain>
    </source>
</reference>
<name>A0A6G9YTH9_9NOCA</name>
<dbReference type="EMBL" id="CP046172">
    <property type="protein sequence ID" value="QIS16427.1"/>
    <property type="molecule type" value="Genomic_DNA"/>
</dbReference>
<keyword evidence="4" id="KW-1185">Reference proteome</keyword>
<dbReference type="AlphaFoldDB" id="A0A6G9YTH9"/>
<dbReference type="Pfam" id="PF12680">
    <property type="entry name" value="SnoaL_2"/>
    <property type="match status" value="1"/>
</dbReference>
<dbReference type="Gene3D" id="3.10.450.50">
    <property type="match status" value="1"/>
</dbReference>
<keyword evidence="3" id="KW-0413">Isomerase</keyword>
<evidence type="ECO:0000259" key="2">
    <source>
        <dbReference type="Pfam" id="PF12680"/>
    </source>
</evidence>
<dbReference type="InterPro" id="IPR037401">
    <property type="entry name" value="SnoaL-like"/>
</dbReference>
<dbReference type="GO" id="GO:0016853">
    <property type="term" value="F:isomerase activity"/>
    <property type="evidence" value="ECO:0007669"/>
    <property type="project" value="UniProtKB-KW"/>
</dbReference>